<feature type="signal peptide" evidence="6">
    <location>
        <begin position="1"/>
        <end position="18"/>
    </location>
</feature>
<dbReference type="EMBL" id="OZ035839">
    <property type="protein sequence ID" value="CAL1585636.1"/>
    <property type="molecule type" value="Genomic_DNA"/>
</dbReference>
<evidence type="ECO:0000256" key="2">
    <source>
        <dbReference type="ARBA" id="ARBA00009287"/>
    </source>
</evidence>
<feature type="chain" id="PRO_5043640433" description="Corticotropin-releasing factor domain-containing protein" evidence="6">
    <location>
        <begin position="19"/>
        <end position="100"/>
    </location>
</feature>
<evidence type="ECO:0000313" key="8">
    <source>
        <dbReference type="EMBL" id="CAL1585636.1"/>
    </source>
</evidence>
<dbReference type="InterPro" id="IPR003620">
    <property type="entry name" value="Urocortin_CRF"/>
</dbReference>
<evidence type="ECO:0000256" key="6">
    <source>
        <dbReference type="SAM" id="SignalP"/>
    </source>
</evidence>
<sequence>MQCVWLLLLLSSPLCVSSSAPPSLLHLLGLADRAQHLLGGQPEPSEQEEVLEVQRQSREQSPISIDLTFHLLRNMIHMAKVESQREQALVNRRVLDEAGK</sequence>
<name>A0AAV2K995_KNICA</name>
<dbReference type="GO" id="GO:0005179">
    <property type="term" value="F:hormone activity"/>
    <property type="evidence" value="ECO:0007669"/>
    <property type="project" value="UniProtKB-KW"/>
</dbReference>
<dbReference type="AlphaFoldDB" id="A0AAV2K995"/>
<keyword evidence="6" id="KW-0732">Signal</keyword>
<dbReference type="Pfam" id="PF00473">
    <property type="entry name" value="CRF"/>
    <property type="match status" value="1"/>
</dbReference>
<evidence type="ECO:0000259" key="7">
    <source>
        <dbReference type="SMART" id="SM00039"/>
    </source>
</evidence>
<evidence type="ECO:0000256" key="3">
    <source>
        <dbReference type="ARBA" id="ARBA00022525"/>
    </source>
</evidence>
<evidence type="ECO:0000313" key="9">
    <source>
        <dbReference type="Proteomes" id="UP001497482"/>
    </source>
</evidence>
<dbReference type="Gene3D" id="6.10.250.1920">
    <property type="match status" value="1"/>
</dbReference>
<dbReference type="Proteomes" id="UP001497482">
    <property type="component" value="Chromosome 17"/>
</dbReference>
<organism evidence="8 9">
    <name type="scientific">Knipowitschia caucasica</name>
    <name type="common">Caucasian dwarf goby</name>
    <name type="synonym">Pomatoschistus caucasicus</name>
    <dbReference type="NCBI Taxonomy" id="637954"/>
    <lineage>
        <taxon>Eukaryota</taxon>
        <taxon>Metazoa</taxon>
        <taxon>Chordata</taxon>
        <taxon>Craniata</taxon>
        <taxon>Vertebrata</taxon>
        <taxon>Euteleostomi</taxon>
        <taxon>Actinopterygii</taxon>
        <taxon>Neopterygii</taxon>
        <taxon>Teleostei</taxon>
        <taxon>Neoteleostei</taxon>
        <taxon>Acanthomorphata</taxon>
        <taxon>Gobiaria</taxon>
        <taxon>Gobiiformes</taxon>
        <taxon>Gobioidei</taxon>
        <taxon>Gobiidae</taxon>
        <taxon>Gobiinae</taxon>
        <taxon>Knipowitschia</taxon>
    </lineage>
</organism>
<reference evidence="8 9" key="1">
    <citation type="submission" date="2024-04" db="EMBL/GenBank/DDBJ databases">
        <authorList>
            <person name="Waldvogel A.-M."/>
            <person name="Schoenle A."/>
        </authorList>
    </citation>
    <scope>NUCLEOTIDE SEQUENCE [LARGE SCALE GENOMIC DNA]</scope>
</reference>
<keyword evidence="9" id="KW-1185">Reference proteome</keyword>
<dbReference type="InterPro" id="IPR000187">
    <property type="entry name" value="CRF"/>
</dbReference>
<dbReference type="PRINTS" id="PR01612">
    <property type="entry name" value="CRFFAMILY"/>
</dbReference>
<dbReference type="PANTHER" id="PTHR15035:SF11">
    <property type="entry name" value="UROCORTIN"/>
    <property type="match status" value="1"/>
</dbReference>
<keyword evidence="4" id="KW-0372">Hormone</keyword>
<dbReference type="SMART" id="SM00039">
    <property type="entry name" value="CRF"/>
    <property type="match status" value="1"/>
</dbReference>
<accession>A0AAV2K995</accession>
<feature type="region of interest" description="Disordered" evidence="5">
    <location>
        <begin position="38"/>
        <end position="59"/>
    </location>
</feature>
<dbReference type="GO" id="GO:0005576">
    <property type="term" value="C:extracellular region"/>
    <property type="evidence" value="ECO:0007669"/>
    <property type="project" value="UniProtKB-SubCell"/>
</dbReference>
<feature type="domain" description="Corticotropin-releasing factor" evidence="7">
    <location>
        <begin position="59"/>
        <end position="98"/>
    </location>
</feature>
<gene>
    <name evidence="8" type="ORF">KC01_LOCUS15843</name>
</gene>
<comment type="similarity">
    <text evidence="2">Belongs to the sauvagine/corticotropin-releasing factor/urotensin I family.</text>
</comment>
<proteinExistence type="inferred from homology"/>
<keyword evidence="3" id="KW-0964">Secreted</keyword>
<evidence type="ECO:0000256" key="5">
    <source>
        <dbReference type="SAM" id="MobiDB-lite"/>
    </source>
</evidence>
<comment type="subcellular location">
    <subcellularLocation>
        <location evidence="1">Secreted</location>
    </subcellularLocation>
</comment>
<protein>
    <recommendedName>
        <fullName evidence="7">Corticotropin-releasing factor domain-containing protein</fullName>
    </recommendedName>
</protein>
<evidence type="ECO:0000256" key="4">
    <source>
        <dbReference type="ARBA" id="ARBA00022702"/>
    </source>
</evidence>
<evidence type="ECO:0000256" key="1">
    <source>
        <dbReference type="ARBA" id="ARBA00004613"/>
    </source>
</evidence>
<dbReference type="PANTHER" id="PTHR15035">
    <property type="entry name" value="CORTICOLIBERIN/UROCORTIN"/>
    <property type="match status" value="1"/>
</dbReference>